<evidence type="ECO:0000313" key="6">
    <source>
        <dbReference type="EMBL" id="PWA48043.1"/>
    </source>
</evidence>
<dbReference type="InterPro" id="IPR043519">
    <property type="entry name" value="NT_sf"/>
</dbReference>
<dbReference type="EMBL" id="PKPP01009529">
    <property type="protein sequence ID" value="PWA48043.1"/>
    <property type="molecule type" value="Genomic_DNA"/>
</dbReference>
<dbReference type="GO" id="GO:0052927">
    <property type="term" value="F:CC tRNA cytidylyltransferase activity"/>
    <property type="evidence" value="ECO:0007669"/>
    <property type="project" value="TreeGrafter"/>
</dbReference>
<dbReference type="STRING" id="35608.A0A2U1LGD2"/>
<dbReference type="Gene3D" id="3.30.460.10">
    <property type="entry name" value="Beta Polymerase, domain 2"/>
    <property type="match status" value="1"/>
</dbReference>
<keyword evidence="3 4" id="KW-0694">RNA-binding</keyword>
<reference evidence="6 7" key="1">
    <citation type="journal article" date="2018" name="Mol. Plant">
        <title>The genome of Artemisia annua provides insight into the evolution of Asteraceae family and artemisinin biosynthesis.</title>
        <authorList>
            <person name="Shen Q."/>
            <person name="Zhang L."/>
            <person name="Liao Z."/>
            <person name="Wang S."/>
            <person name="Yan T."/>
            <person name="Shi P."/>
            <person name="Liu M."/>
            <person name="Fu X."/>
            <person name="Pan Q."/>
            <person name="Wang Y."/>
            <person name="Lv Z."/>
            <person name="Lu X."/>
            <person name="Zhang F."/>
            <person name="Jiang W."/>
            <person name="Ma Y."/>
            <person name="Chen M."/>
            <person name="Hao X."/>
            <person name="Li L."/>
            <person name="Tang Y."/>
            <person name="Lv G."/>
            <person name="Zhou Y."/>
            <person name="Sun X."/>
            <person name="Brodelius P.E."/>
            <person name="Rose J.K.C."/>
            <person name="Tang K."/>
        </authorList>
    </citation>
    <scope>NUCLEOTIDE SEQUENCE [LARGE SCALE GENOMIC DNA]</scope>
    <source>
        <strain evidence="7">cv. Huhao1</strain>
        <tissue evidence="6">Leaf</tissue>
    </source>
</reference>
<dbReference type="SUPFAM" id="SSF81301">
    <property type="entry name" value="Nucleotidyltransferase"/>
    <property type="match status" value="1"/>
</dbReference>
<keyword evidence="6" id="KW-0496">Mitochondrion</keyword>
<dbReference type="GO" id="GO:0008168">
    <property type="term" value="F:methyltransferase activity"/>
    <property type="evidence" value="ECO:0007669"/>
    <property type="project" value="UniProtKB-KW"/>
</dbReference>
<dbReference type="PANTHER" id="PTHR13734:SF5">
    <property type="entry name" value="CCA TRNA NUCLEOTIDYLTRANSFERASE, MITOCHONDRIAL"/>
    <property type="match status" value="1"/>
</dbReference>
<dbReference type="SUPFAM" id="SSF81891">
    <property type="entry name" value="Poly A polymerase C-terminal region-like"/>
    <property type="match status" value="1"/>
</dbReference>
<evidence type="ECO:0000256" key="4">
    <source>
        <dbReference type="RuleBase" id="RU003953"/>
    </source>
</evidence>
<keyword evidence="6" id="KW-0489">Methyltransferase</keyword>
<geneLocation type="mitochondrion" evidence="6"/>
<gene>
    <name evidence="6" type="ORF">CTI12_AA423400</name>
</gene>
<dbReference type="AlphaFoldDB" id="A0A2U1LGD2"/>
<proteinExistence type="inferred from homology"/>
<dbReference type="GO" id="GO:0032259">
    <property type="term" value="P:methylation"/>
    <property type="evidence" value="ECO:0007669"/>
    <property type="project" value="UniProtKB-KW"/>
</dbReference>
<name>A0A2U1LGD2_ARTAN</name>
<comment type="similarity">
    <text evidence="1 4">Belongs to the tRNA nucleotidyltransferase/poly(A) polymerase family.</text>
</comment>
<feature type="domain" description="Poly A polymerase head" evidence="5">
    <location>
        <begin position="41"/>
        <end position="87"/>
    </location>
</feature>
<dbReference type="Pfam" id="PF01743">
    <property type="entry name" value="PolyA_pol"/>
    <property type="match status" value="1"/>
</dbReference>
<evidence type="ECO:0000313" key="7">
    <source>
        <dbReference type="Proteomes" id="UP000245207"/>
    </source>
</evidence>
<keyword evidence="2 4" id="KW-0808">Transferase</keyword>
<evidence type="ECO:0000256" key="1">
    <source>
        <dbReference type="ARBA" id="ARBA00007265"/>
    </source>
</evidence>
<organism evidence="6 7">
    <name type="scientific">Artemisia annua</name>
    <name type="common">Sweet wormwood</name>
    <dbReference type="NCBI Taxonomy" id="35608"/>
    <lineage>
        <taxon>Eukaryota</taxon>
        <taxon>Viridiplantae</taxon>
        <taxon>Streptophyta</taxon>
        <taxon>Embryophyta</taxon>
        <taxon>Tracheophyta</taxon>
        <taxon>Spermatophyta</taxon>
        <taxon>Magnoliopsida</taxon>
        <taxon>eudicotyledons</taxon>
        <taxon>Gunneridae</taxon>
        <taxon>Pentapetalae</taxon>
        <taxon>asterids</taxon>
        <taxon>campanulids</taxon>
        <taxon>Asterales</taxon>
        <taxon>Asteraceae</taxon>
        <taxon>Asteroideae</taxon>
        <taxon>Anthemideae</taxon>
        <taxon>Artemisiinae</taxon>
        <taxon>Artemisia</taxon>
    </lineage>
</organism>
<dbReference type="GO" id="GO:0052929">
    <property type="term" value="F:ATP:3'-cytidine-cytidine-tRNA adenylyltransferase activity"/>
    <property type="evidence" value="ECO:0007669"/>
    <property type="project" value="TreeGrafter"/>
</dbReference>
<dbReference type="OrthoDB" id="445712at2759"/>
<protein>
    <submittedName>
        <fullName evidence="6">O-methyltransferase, family 3</fullName>
    </submittedName>
</protein>
<dbReference type="PANTHER" id="PTHR13734">
    <property type="entry name" value="TRNA-NUCLEOTIDYLTRANSFERASE"/>
    <property type="match status" value="1"/>
</dbReference>
<evidence type="ECO:0000256" key="3">
    <source>
        <dbReference type="ARBA" id="ARBA00022884"/>
    </source>
</evidence>
<evidence type="ECO:0000259" key="5">
    <source>
        <dbReference type="Pfam" id="PF01743"/>
    </source>
</evidence>
<dbReference type="Gene3D" id="1.10.3090.10">
    <property type="entry name" value="cca-adding enzyme, domain 2"/>
    <property type="match status" value="1"/>
</dbReference>
<evidence type="ECO:0000256" key="2">
    <source>
        <dbReference type="ARBA" id="ARBA00022679"/>
    </source>
</evidence>
<dbReference type="Proteomes" id="UP000245207">
    <property type="component" value="Unassembled WGS sequence"/>
</dbReference>
<dbReference type="GO" id="GO:0003723">
    <property type="term" value="F:RNA binding"/>
    <property type="evidence" value="ECO:0007669"/>
    <property type="project" value="UniProtKB-KW"/>
</dbReference>
<dbReference type="GO" id="GO:0001680">
    <property type="term" value="P:tRNA 3'-terminal CCA addition"/>
    <property type="evidence" value="ECO:0007669"/>
    <property type="project" value="TreeGrafter"/>
</dbReference>
<dbReference type="InterPro" id="IPR002646">
    <property type="entry name" value="PolA_pol_head_dom"/>
</dbReference>
<accession>A0A2U1LGD2</accession>
<comment type="caution">
    <text evidence="6">The sequence shown here is derived from an EMBL/GenBank/DDBJ whole genome shotgun (WGS) entry which is preliminary data.</text>
</comment>
<sequence>MSKTNETSHVARENINLTDKERQIFNRLLQVVDHFNLETQLRVAGRWVRDKLLGKECNDIDIALDNMMGPEFCQKVSAYLVSTGEKHMDFTERGLDDLRNGKIVTPLPPKEMFLAEPLIVLRAVRFSVRFDFDIVKELRVAAADNDVKSSFCNKISRERIGREIELMDVFRLPQNFEPPLLEPCVSYMDAAWILMNANGGFTFSDEQRRLYLYAALFLPLRKTMHGDYNKQTISALEHIFRHSLKLGHRDGVNVVRLHHAVDRFSSMIPFIVSSEYLKPVEVNWKLDMIDVPDSLKLRFLLGLLLNEIKDFWRPALMLSIILIKVATVKSKIGVFQKVEEEILKLGLDKVWEVKPLINSRDIIKLLELKKGGPMVSEWQRKVIQWQLIYPSGNLEECIEWMMKQTQLKLPPTAT</sequence>
<keyword evidence="7" id="KW-1185">Reference proteome</keyword>